<feature type="transmembrane region" description="Helical" evidence="8">
    <location>
        <begin position="515"/>
        <end position="537"/>
    </location>
</feature>
<evidence type="ECO:0000256" key="4">
    <source>
        <dbReference type="ARBA" id="ARBA00022692"/>
    </source>
</evidence>
<evidence type="ECO:0000256" key="3">
    <source>
        <dbReference type="ARBA" id="ARBA00022448"/>
    </source>
</evidence>
<dbReference type="InterPro" id="IPR002490">
    <property type="entry name" value="V-ATPase_116kDa_su"/>
</dbReference>
<dbReference type="Proteomes" id="UP001500604">
    <property type="component" value="Unassembled WGS sequence"/>
</dbReference>
<evidence type="ECO:0000256" key="2">
    <source>
        <dbReference type="ARBA" id="ARBA00009904"/>
    </source>
</evidence>
<keyword evidence="5 8" id="KW-1133">Transmembrane helix</keyword>
<evidence type="ECO:0000313" key="9">
    <source>
        <dbReference type="EMBL" id="GAA4648963.1"/>
    </source>
</evidence>
<comment type="caution">
    <text evidence="9">The sequence shown here is derived from an EMBL/GenBank/DDBJ whole genome shotgun (WGS) entry which is preliminary data.</text>
</comment>
<sequence>MSIKTLKKITLYGLASEKEAVLSGLQEMGCVHLIPLAETPAAPEGELSEPRAAKEAYSHLLSCPVKRREIRRMDAMDTDEVVAKVLANKNQLRAASDARDNLIKRIREVRPWGDFSFPELNQLDDIRLWFYVIPHHDMGALEEIEMPWEVVHRDHKNCYVVLLNKTEPDVNLLPVKRSHVGGDSLSSLEHQLEEAEMKVEDIQGERESLTRWLYVLSQIVARKEDTRALEDARRVTLDDDQFFLVSGWLPADEEERASAFVASFAVAATIEDPAPEDNPPTLLENPESVAGGTEAMAFYQLPGYRTWDPSTVVFFSFSLFFAMIMNDAAYCAILGGLVFLFRKKLGASETGIRIRNLAYFMSGLGIVWGICSGSYFGYTPDKDTFFGSLHFIDMNNYGAMMKVSIIIGATHIVIANLVTAWNNRTRLYALAPLGWTLAIAGGVALWLGITGDLEPVWKTTFGPALAIAGAALIFLFTSTRPVSSAKDVLFRIADGLHALYNISSVFGDILSYMRLFALGLAGASLAVTFNTLAFQVLESMPGIGVLFCALILIAGHLLNISLSLMGGVVHGLRLNVIEFFKWSLTEEGYPFKPFKKQED</sequence>
<proteinExistence type="inferred from homology"/>
<comment type="similarity">
    <text evidence="2">Belongs to the V-ATPase 116 kDa subunit family.</text>
</comment>
<evidence type="ECO:0000256" key="8">
    <source>
        <dbReference type="SAM" id="Phobius"/>
    </source>
</evidence>
<dbReference type="PANTHER" id="PTHR11629:SF63">
    <property type="entry name" value="V-TYPE PROTON ATPASE SUBUNIT A"/>
    <property type="match status" value="1"/>
</dbReference>
<dbReference type="RefSeq" id="WP_345194701.1">
    <property type="nucleotide sequence ID" value="NZ_BAABFL010000114.1"/>
</dbReference>
<keyword evidence="3" id="KW-0813">Transport</keyword>
<dbReference type="EMBL" id="BAABFL010000114">
    <property type="protein sequence ID" value="GAA4648963.1"/>
    <property type="molecule type" value="Genomic_DNA"/>
</dbReference>
<evidence type="ECO:0000256" key="5">
    <source>
        <dbReference type="ARBA" id="ARBA00022989"/>
    </source>
</evidence>
<organism evidence="9 10">
    <name type="scientific">Kistimonas scapharcae</name>
    <dbReference type="NCBI Taxonomy" id="1036133"/>
    <lineage>
        <taxon>Bacteria</taxon>
        <taxon>Pseudomonadati</taxon>
        <taxon>Pseudomonadota</taxon>
        <taxon>Gammaproteobacteria</taxon>
        <taxon>Oceanospirillales</taxon>
        <taxon>Endozoicomonadaceae</taxon>
        <taxon>Kistimonas</taxon>
    </lineage>
</organism>
<accession>A0ABP8UYF1</accession>
<keyword evidence="6" id="KW-0406">Ion transport</keyword>
<feature type="transmembrane region" description="Helical" evidence="8">
    <location>
        <begin position="357"/>
        <end position="378"/>
    </location>
</feature>
<feature type="transmembrane region" description="Helical" evidence="8">
    <location>
        <begin position="312"/>
        <end position="341"/>
    </location>
</feature>
<keyword evidence="10" id="KW-1185">Reference proteome</keyword>
<gene>
    <name evidence="9" type="ORF">GCM10023116_12370</name>
</gene>
<feature type="transmembrane region" description="Helical" evidence="8">
    <location>
        <begin position="543"/>
        <end position="565"/>
    </location>
</feature>
<keyword evidence="7 8" id="KW-0472">Membrane</keyword>
<evidence type="ECO:0000313" key="10">
    <source>
        <dbReference type="Proteomes" id="UP001500604"/>
    </source>
</evidence>
<evidence type="ECO:0000256" key="6">
    <source>
        <dbReference type="ARBA" id="ARBA00023065"/>
    </source>
</evidence>
<dbReference type="PANTHER" id="PTHR11629">
    <property type="entry name" value="VACUOLAR PROTON ATPASES"/>
    <property type="match status" value="1"/>
</dbReference>
<evidence type="ECO:0000256" key="1">
    <source>
        <dbReference type="ARBA" id="ARBA00004141"/>
    </source>
</evidence>
<comment type="subcellular location">
    <subcellularLocation>
        <location evidence="1">Membrane</location>
        <topology evidence="1">Multi-pass membrane protein</topology>
    </subcellularLocation>
</comment>
<keyword evidence="4 8" id="KW-0812">Transmembrane</keyword>
<protein>
    <submittedName>
        <fullName evidence="9">V-type ATP synthase subunit I</fullName>
    </submittedName>
</protein>
<name>A0ABP8UYF1_9GAMM</name>
<feature type="transmembrane region" description="Helical" evidence="8">
    <location>
        <begin position="455"/>
        <end position="476"/>
    </location>
</feature>
<reference evidence="10" key="1">
    <citation type="journal article" date="2019" name="Int. J. Syst. Evol. Microbiol.">
        <title>The Global Catalogue of Microorganisms (GCM) 10K type strain sequencing project: providing services to taxonomists for standard genome sequencing and annotation.</title>
        <authorList>
            <consortium name="The Broad Institute Genomics Platform"/>
            <consortium name="The Broad Institute Genome Sequencing Center for Infectious Disease"/>
            <person name="Wu L."/>
            <person name="Ma J."/>
        </authorList>
    </citation>
    <scope>NUCLEOTIDE SEQUENCE [LARGE SCALE GENOMIC DNA]</scope>
    <source>
        <strain evidence="10">JCM 17805</strain>
    </source>
</reference>
<feature type="transmembrane region" description="Helical" evidence="8">
    <location>
        <begin position="398"/>
        <end position="420"/>
    </location>
</feature>
<evidence type="ECO:0000256" key="7">
    <source>
        <dbReference type="ARBA" id="ARBA00023136"/>
    </source>
</evidence>
<feature type="transmembrane region" description="Helical" evidence="8">
    <location>
        <begin position="427"/>
        <end position="449"/>
    </location>
</feature>